<reference evidence="1 2" key="1">
    <citation type="submission" date="2019-08" db="EMBL/GenBank/DDBJ databases">
        <title>Bacillus genomes from the desert of Cuatro Cienegas, Coahuila.</title>
        <authorList>
            <person name="Olmedo-Alvarez G."/>
        </authorList>
    </citation>
    <scope>NUCLEOTIDE SEQUENCE [LARGE SCALE GENOMIC DNA]</scope>
    <source>
        <strain evidence="1 2">CH28_1T</strain>
    </source>
</reference>
<gene>
    <name evidence="1" type="ORF">FZC76_06275</name>
</gene>
<evidence type="ECO:0000313" key="1">
    <source>
        <dbReference type="EMBL" id="TYS69831.1"/>
    </source>
</evidence>
<accession>A0A5D4T4J6</accession>
<sequence length="165" mass="19046">MMKEGVMDVADFKLTTVSFLPSTEGRNQDGQDYFIYIKEPKDDYSSAPRSSFFDALEISKEESIKNGNWRCISTSSNQSVELHFRSYADKRIISVTINLPSYQLDISSYAWYRQRKAFLKLECPEQVCQDLVEGLLQRIFVKYKGKTAYLSLKQSKRGVTSKNFS</sequence>
<dbReference type="Proteomes" id="UP000322524">
    <property type="component" value="Unassembled WGS sequence"/>
</dbReference>
<dbReference type="EMBL" id="VTEV01000002">
    <property type="protein sequence ID" value="TYS69831.1"/>
    <property type="molecule type" value="Genomic_DNA"/>
</dbReference>
<dbReference type="STRING" id="79883.GCA_001636495_01037"/>
<proteinExistence type="predicted"/>
<protein>
    <submittedName>
        <fullName evidence="1">Uncharacterized protein</fullName>
    </submittedName>
</protein>
<comment type="caution">
    <text evidence="1">The sequence shown here is derived from an EMBL/GenBank/DDBJ whole genome shotgun (WGS) entry which is preliminary data.</text>
</comment>
<name>A0A5D4T4J6_9BACI</name>
<organism evidence="1 2">
    <name type="scientific">Sutcliffiella horikoshii</name>
    <dbReference type="NCBI Taxonomy" id="79883"/>
    <lineage>
        <taxon>Bacteria</taxon>
        <taxon>Bacillati</taxon>
        <taxon>Bacillota</taxon>
        <taxon>Bacilli</taxon>
        <taxon>Bacillales</taxon>
        <taxon>Bacillaceae</taxon>
        <taxon>Sutcliffiella</taxon>
    </lineage>
</organism>
<dbReference type="AlphaFoldDB" id="A0A5D4T4J6"/>
<dbReference type="RefSeq" id="WP_148987392.1">
    <property type="nucleotide sequence ID" value="NZ_VTEV01000002.1"/>
</dbReference>
<dbReference type="OrthoDB" id="2856976at2"/>
<evidence type="ECO:0000313" key="2">
    <source>
        <dbReference type="Proteomes" id="UP000322524"/>
    </source>
</evidence>